<keyword evidence="10" id="KW-1185">Reference proteome</keyword>
<organism evidence="9 10">
    <name type="scientific">Argiope bruennichi</name>
    <name type="common">Wasp spider</name>
    <name type="synonym">Aranea bruennichi</name>
    <dbReference type="NCBI Taxonomy" id="94029"/>
    <lineage>
        <taxon>Eukaryota</taxon>
        <taxon>Metazoa</taxon>
        <taxon>Ecdysozoa</taxon>
        <taxon>Arthropoda</taxon>
        <taxon>Chelicerata</taxon>
        <taxon>Arachnida</taxon>
        <taxon>Araneae</taxon>
        <taxon>Araneomorphae</taxon>
        <taxon>Entelegynae</taxon>
        <taxon>Araneoidea</taxon>
        <taxon>Araneidae</taxon>
        <taxon>Argiope</taxon>
    </lineage>
</organism>
<comment type="caution">
    <text evidence="9">The sequence shown here is derived from an EMBL/GenBank/DDBJ whole genome shotgun (WGS) entry which is preliminary data.</text>
</comment>
<evidence type="ECO:0000256" key="5">
    <source>
        <dbReference type="ARBA" id="ARBA00023136"/>
    </source>
</evidence>
<dbReference type="EMBL" id="JABXBU010000011">
    <property type="protein sequence ID" value="KAF8791281.1"/>
    <property type="molecule type" value="Genomic_DNA"/>
</dbReference>
<dbReference type="OMA" id="CAIELED"/>
<feature type="region of interest" description="Disordered" evidence="6">
    <location>
        <begin position="301"/>
        <end position="336"/>
    </location>
</feature>
<evidence type="ECO:0000256" key="4">
    <source>
        <dbReference type="ARBA" id="ARBA00022989"/>
    </source>
</evidence>
<reference evidence="9" key="2">
    <citation type="submission" date="2020-06" db="EMBL/GenBank/DDBJ databases">
        <authorList>
            <person name="Sheffer M."/>
        </authorList>
    </citation>
    <scope>NUCLEOTIDE SEQUENCE</scope>
</reference>
<feature type="transmembrane region" description="Helical" evidence="7">
    <location>
        <begin position="182"/>
        <end position="202"/>
    </location>
</feature>
<evidence type="ECO:0000259" key="8">
    <source>
        <dbReference type="Pfam" id="PF10277"/>
    </source>
</evidence>
<keyword evidence="5 7" id="KW-0472">Membrane</keyword>
<feature type="compositionally biased region" description="Basic and acidic residues" evidence="6">
    <location>
        <begin position="301"/>
        <end position="320"/>
    </location>
</feature>
<keyword evidence="4 7" id="KW-1133">Transmembrane helix</keyword>
<proteinExistence type="inferred from homology"/>
<evidence type="ECO:0000256" key="7">
    <source>
        <dbReference type="SAM" id="Phobius"/>
    </source>
</evidence>
<evidence type="ECO:0000313" key="10">
    <source>
        <dbReference type="Proteomes" id="UP000807504"/>
    </source>
</evidence>
<feature type="transmembrane region" description="Helical" evidence="7">
    <location>
        <begin position="260"/>
        <end position="281"/>
    </location>
</feature>
<evidence type="ECO:0000256" key="1">
    <source>
        <dbReference type="ARBA" id="ARBA00004127"/>
    </source>
</evidence>
<dbReference type="OrthoDB" id="191706at2759"/>
<name>A0A8T0FJV2_ARGBR</name>
<feature type="domain" description="CWH43-like N-terminal" evidence="8">
    <location>
        <begin position="52"/>
        <end position="284"/>
    </location>
</feature>
<keyword evidence="3 7" id="KW-0812">Transmembrane</keyword>
<accession>A0A8T0FJV2</accession>
<feature type="transmembrane region" description="Helical" evidence="7">
    <location>
        <begin position="98"/>
        <end position="119"/>
    </location>
</feature>
<dbReference type="PANTHER" id="PTHR21324:SF2">
    <property type="entry name" value="EG:22E5.9 PROTEIN"/>
    <property type="match status" value="1"/>
</dbReference>
<gene>
    <name evidence="9" type="ORF">HNY73_006170</name>
</gene>
<evidence type="ECO:0000256" key="6">
    <source>
        <dbReference type="SAM" id="MobiDB-lite"/>
    </source>
</evidence>
<sequence length="336" mass="37605">MAASAALCATVLAPLLSNRIRKKARVIMNHFLPGKLEVSYSKAHTEYKFIGGSWLPMLMTLTMLASIFVPYFIVLARGNLSPFLPLISQVSGSPPQSGIFNLFISISSLQAFIGLNLFFMGLRIKEKRLQDEWVRQTASLLNKIALIPGHVGILGMVIVGSYPLDFYRKTEIWMGVTIIPHLSGALSLFLGGIFYCMIMTYIMALMHPEQKRILGVRIFLISLITMCSALMGYSMKDGFSLEEEISTSCSIQPEDVQYNLSYLIAAVCEWALILAFIIFFITMQQEGKDFCFTMCMSLREDEKSTKGEEEIEKVKNDENHNTGTPDKAVAITEEQS</sequence>
<dbReference type="InterPro" id="IPR050911">
    <property type="entry name" value="DRAM/TMEM150_Autophagy_Mod"/>
</dbReference>
<dbReference type="GO" id="GO:0012505">
    <property type="term" value="C:endomembrane system"/>
    <property type="evidence" value="ECO:0007669"/>
    <property type="project" value="UniProtKB-SubCell"/>
</dbReference>
<dbReference type="Proteomes" id="UP000807504">
    <property type="component" value="Unassembled WGS sequence"/>
</dbReference>
<dbReference type="PANTHER" id="PTHR21324">
    <property type="entry name" value="FASTING-INDUCIBLE INTEGRAL MEMBRANE PROTEIN TM6P1-RELATED"/>
    <property type="match status" value="1"/>
</dbReference>
<evidence type="ECO:0000256" key="3">
    <source>
        <dbReference type="ARBA" id="ARBA00022692"/>
    </source>
</evidence>
<feature type="transmembrane region" description="Helical" evidence="7">
    <location>
        <begin position="54"/>
        <end position="78"/>
    </location>
</feature>
<protein>
    <submittedName>
        <fullName evidence="9">DNA damage-regulated autophagy modulator like protein</fullName>
    </submittedName>
</protein>
<dbReference type="AlphaFoldDB" id="A0A8T0FJV2"/>
<comment type="subcellular location">
    <subcellularLocation>
        <location evidence="1">Endomembrane system</location>
        <topology evidence="1">Multi-pass membrane protein</topology>
    </subcellularLocation>
</comment>
<comment type="similarity">
    <text evidence="2">Belongs to the DRAM/TMEM150 family.</text>
</comment>
<feature type="transmembrane region" description="Helical" evidence="7">
    <location>
        <begin position="214"/>
        <end position="233"/>
    </location>
</feature>
<evidence type="ECO:0000256" key="2">
    <source>
        <dbReference type="ARBA" id="ARBA00006565"/>
    </source>
</evidence>
<dbReference type="InterPro" id="IPR019402">
    <property type="entry name" value="CWH43_N"/>
</dbReference>
<evidence type="ECO:0000313" key="9">
    <source>
        <dbReference type="EMBL" id="KAF8791281.1"/>
    </source>
</evidence>
<dbReference type="Pfam" id="PF10277">
    <property type="entry name" value="Frag1"/>
    <property type="match status" value="1"/>
</dbReference>
<feature type="transmembrane region" description="Helical" evidence="7">
    <location>
        <begin position="140"/>
        <end position="162"/>
    </location>
</feature>
<reference evidence="9" key="1">
    <citation type="journal article" date="2020" name="bioRxiv">
        <title>Chromosome-level reference genome of the European wasp spider Argiope bruennichi: a resource for studies on range expansion and evolutionary adaptation.</title>
        <authorList>
            <person name="Sheffer M.M."/>
            <person name="Hoppe A."/>
            <person name="Krehenwinkel H."/>
            <person name="Uhl G."/>
            <person name="Kuss A.W."/>
            <person name="Jensen L."/>
            <person name="Jensen C."/>
            <person name="Gillespie R.G."/>
            <person name="Hoff K.J."/>
            <person name="Prost S."/>
        </authorList>
    </citation>
    <scope>NUCLEOTIDE SEQUENCE</scope>
</reference>